<dbReference type="EMBL" id="JACAGC010000009">
    <property type="protein sequence ID" value="KAF6344858.1"/>
    <property type="molecule type" value="Genomic_DNA"/>
</dbReference>
<gene>
    <name evidence="2" type="ORF">mRhiFer1_010234</name>
</gene>
<sequence length="158" mass="18060">MKCLLVTENAPAHPPGMEDELMDEFSFISVKCLPPNTTPLIQPMDQQVMSNFKKLYTKALFQRYLEVTSDTELTLKEFWKNHFNILHCIHLIDKAWRDVSHRTVKSARKKLWPDAVLERVFEDVEEEAPIIEDVVSLGKSMSWEVSNDDGGVSGGPPD</sequence>
<dbReference type="PANTHER" id="PTHR19303">
    <property type="entry name" value="TRANSPOSON"/>
    <property type="match status" value="1"/>
</dbReference>
<dbReference type="InterPro" id="IPR050863">
    <property type="entry name" value="CenT-Element_Derived"/>
</dbReference>
<evidence type="ECO:0000313" key="2">
    <source>
        <dbReference type="EMBL" id="KAF6344858.1"/>
    </source>
</evidence>
<organism evidence="2 3">
    <name type="scientific">Rhinolophus ferrumequinum</name>
    <name type="common">Greater horseshoe bat</name>
    <dbReference type="NCBI Taxonomy" id="59479"/>
    <lineage>
        <taxon>Eukaryota</taxon>
        <taxon>Metazoa</taxon>
        <taxon>Chordata</taxon>
        <taxon>Craniata</taxon>
        <taxon>Vertebrata</taxon>
        <taxon>Euteleostomi</taxon>
        <taxon>Mammalia</taxon>
        <taxon>Eutheria</taxon>
        <taxon>Laurasiatheria</taxon>
        <taxon>Chiroptera</taxon>
        <taxon>Yinpterochiroptera</taxon>
        <taxon>Rhinolophoidea</taxon>
        <taxon>Rhinolophidae</taxon>
        <taxon>Rhinolophinae</taxon>
        <taxon>Rhinolophus</taxon>
    </lineage>
</organism>
<dbReference type="PANTHER" id="PTHR19303:SF27">
    <property type="entry name" value="HTH CENPB-TYPE DOMAIN-CONTAINING PROTEIN"/>
    <property type="match status" value="1"/>
</dbReference>
<dbReference type="Proteomes" id="UP000585614">
    <property type="component" value="Unassembled WGS sequence"/>
</dbReference>
<dbReference type="AlphaFoldDB" id="A0A7J7X5N2"/>
<accession>A0A7J7X5N2</accession>
<reference evidence="2 3" key="1">
    <citation type="journal article" date="2020" name="Nature">
        <title>Six reference-quality genomes reveal evolution of bat adaptations.</title>
        <authorList>
            <person name="Jebb D."/>
            <person name="Huang Z."/>
            <person name="Pippel M."/>
            <person name="Hughes G.M."/>
            <person name="Lavrichenko K."/>
            <person name="Devanna P."/>
            <person name="Winkler S."/>
            <person name="Jermiin L.S."/>
            <person name="Skirmuntt E.C."/>
            <person name="Katzourakis A."/>
            <person name="Burkitt-Gray L."/>
            <person name="Ray D.A."/>
            <person name="Sullivan K.A.M."/>
            <person name="Roscito J.G."/>
            <person name="Kirilenko B.M."/>
            <person name="Davalos L.M."/>
            <person name="Corthals A.P."/>
            <person name="Power M.L."/>
            <person name="Jones G."/>
            <person name="Ransome R.D."/>
            <person name="Dechmann D.K.N."/>
            <person name="Locatelli A.G."/>
            <person name="Puechmaille S.J."/>
            <person name="Fedrigo O."/>
            <person name="Jarvis E.D."/>
            <person name="Hiller M."/>
            <person name="Vernes S.C."/>
            <person name="Myers E.W."/>
            <person name="Teeling E.C."/>
        </authorList>
    </citation>
    <scope>NUCLEOTIDE SEQUENCE [LARGE SCALE GENOMIC DNA]</scope>
    <source>
        <strain evidence="2">MRhiFer1</strain>
        <tissue evidence="2">Lung</tissue>
    </source>
</reference>
<feature type="domain" description="DDE-1" evidence="1">
    <location>
        <begin position="2"/>
        <end position="106"/>
    </location>
</feature>
<dbReference type="InterPro" id="IPR004875">
    <property type="entry name" value="DDE_SF_endonuclease_dom"/>
</dbReference>
<name>A0A7J7X5N2_RHIFE</name>
<protein>
    <recommendedName>
        <fullName evidence="1">DDE-1 domain-containing protein</fullName>
    </recommendedName>
</protein>
<proteinExistence type="predicted"/>
<dbReference type="GO" id="GO:0005634">
    <property type="term" value="C:nucleus"/>
    <property type="evidence" value="ECO:0007669"/>
    <property type="project" value="TreeGrafter"/>
</dbReference>
<dbReference type="Pfam" id="PF03184">
    <property type="entry name" value="DDE_1"/>
    <property type="match status" value="1"/>
</dbReference>
<evidence type="ECO:0000313" key="3">
    <source>
        <dbReference type="Proteomes" id="UP000585614"/>
    </source>
</evidence>
<comment type="caution">
    <text evidence="2">The sequence shown here is derived from an EMBL/GenBank/DDBJ whole genome shotgun (WGS) entry which is preliminary data.</text>
</comment>
<evidence type="ECO:0000259" key="1">
    <source>
        <dbReference type="Pfam" id="PF03184"/>
    </source>
</evidence>
<dbReference type="GO" id="GO:0003677">
    <property type="term" value="F:DNA binding"/>
    <property type="evidence" value="ECO:0007669"/>
    <property type="project" value="TreeGrafter"/>
</dbReference>